<dbReference type="RefSeq" id="WP_009135172.1">
    <property type="nucleotide sequence ID" value="NZ_JH594596.1"/>
</dbReference>
<dbReference type="Proteomes" id="UP000004892">
    <property type="component" value="Unassembled WGS sequence"/>
</dbReference>
<feature type="domain" description="Sugar 3,4-ketoisomerase QdtA cupin" evidence="1">
    <location>
        <begin position="13"/>
        <end position="125"/>
    </location>
</feature>
<dbReference type="AlphaFoldDB" id="H1DD40"/>
<protein>
    <recommendedName>
        <fullName evidence="1">Sugar 3,4-ketoisomerase QdtA cupin domain-containing protein</fullName>
    </recommendedName>
</protein>
<dbReference type="EMBL" id="ADMC01000001">
    <property type="protein sequence ID" value="EHP51016.1"/>
    <property type="molecule type" value="Genomic_DNA"/>
</dbReference>
<dbReference type="HOGENOM" id="CLU_1793417_0_0_10"/>
<comment type="caution">
    <text evidence="2">The sequence shown here is derived from an EMBL/GenBank/DDBJ whole genome shotgun (WGS) entry which is preliminary data.</text>
</comment>
<dbReference type="InterPro" id="IPR008894">
    <property type="entry name" value="QdtA_cupin_dom"/>
</dbReference>
<dbReference type="PATRIC" id="fig|742817.3.peg.16"/>
<dbReference type="SUPFAM" id="SSF51182">
    <property type="entry name" value="RmlC-like cupins"/>
    <property type="match status" value="1"/>
</dbReference>
<dbReference type="InterPro" id="IPR014710">
    <property type="entry name" value="RmlC-like_jellyroll"/>
</dbReference>
<dbReference type="Pfam" id="PF05523">
    <property type="entry name" value="FdtA"/>
    <property type="match status" value="1"/>
</dbReference>
<keyword evidence="3" id="KW-1185">Reference proteome</keyword>
<accession>H1DD40</accession>
<dbReference type="InterPro" id="IPR011051">
    <property type="entry name" value="RmlC_Cupin_sf"/>
</dbReference>
<proteinExistence type="predicted"/>
<evidence type="ECO:0000313" key="2">
    <source>
        <dbReference type="EMBL" id="EHP51016.1"/>
    </source>
</evidence>
<sequence>MSEIKFVEGGISVDVRGQISHVNDLDMSEIKRFYVIHQKDTSIIRAWHAHQEEKKWFYVVKGSFTAAFVKVDNWENPSPNLQPEIFQLNAQNSKILLIPEGYANGFKANEPNSILLVFSNKILTEAVKDSWRYDKEMWVDWHRYAL</sequence>
<dbReference type="eggNOG" id="COG1898">
    <property type="taxonomic scope" value="Bacteria"/>
</dbReference>
<dbReference type="STRING" id="742817.HMPREF9449_00018"/>
<evidence type="ECO:0000259" key="1">
    <source>
        <dbReference type="Pfam" id="PF05523"/>
    </source>
</evidence>
<organism evidence="2 3">
    <name type="scientific">Odoribacter laneus YIT 12061</name>
    <dbReference type="NCBI Taxonomy" id="742817"/>
    <lineage>
        <taxon>Bacteria</taxon>
        <taxon>Pseudomonadati</taxon>
        <taxon>Bacteroidota</taxon>
        <taxon>Bacteroidia</taxon>
        <taxon>Bacteroidales</taxon>
        <taxon>Odoribacteraceae</taxon>
        <taxon>Odoribacter</taxon>
    </lineage>
</organism>
<evidence type="ECO:0000313" key="3">
    <source>
        <dbReference type="Proteomes" id="UP000004892"/>
    </source>
</evidence>
<dbReference type="Gene3D" id="2.60.120.10">
    <property type="entry name" value="Jelly Rolls"/>
    <property type="match status" value="1"/>
</dbReference>
<dbReference type="GeneID" id="98067698"/>
<gene>
    <name evidence="2" type="ORF">HMPREF9449_00018</name>
</gene>
<reference evidence="2 3" key="1">
    <citation type="submission" date="2012-01" db="EMBL/GenBank/DDBJ databases">
        <title>The Genome Sequence of Odoribacter laneus YIT 12061.</title>
        <authorList>
            <consortium name="The Broad Institute Genome Sequencing Platform"/>
            <person name="Earl A."/>
            <person name="Ward D."/>
            <person name="Feldgarden M."/>
            <person name="Gevers D."/>
            <person name="Morotomi M."/>
            <person name="Young S.K."/>
            <person name="Zeng Q."/>
            <person name="Gargeya S."/>
            <person name="Fitzgerald M."/>
            <person name="Haas B."/>
            <person name="Abouelleil A."/>
            <person name="Alvarado L."/>
            <person name="Arachchi H.M."/>
            <person name="Berlin A."/>
            <person name="Chapman S.B."/>
            <person name="Gearin G."/>
            <person name="Goldberg J."/>
            <person name="Griggs A."/>
            <person name="Gujja S."/>
            <person name="Hansen M."/>
            <person name="Heiman D."/>
            <person name="Howarth C."/>
            <person name="Larimer J."/>
            <person name="Lui A."/>
            <person name="MacDonald P.J.P."/>
            <person name="McCowen C."/>
            <person name="Montmayeur A."/>
            <person name="Murphy C."/>
            <person name="Neiman D."/>
            <person name="Pearson M."/>
            <person name="Priest M."/>
            <person name="Roberts A."/>
            <person name="Saif S."/>
            <person name="Shea T."/>
            <person name="Sisk P."/>
            <person name="Stolte C."/>
            <person name="Sykes S."/>
            <person name="Wortman J."/>
            <person name="Nusbaum C."/>
            <person name="Birren B."/>
        </authorList>
    </citation>
    <scope>NUCLEOTIDE SEQUENCE [LARGE SCALE GENOMIC DNA]</scope>
    <source>
        <strain evidence="2 3">YIT 12061</strain>
    </source>
</reference>
<name>H1DD40_9BACT</name>